<keyword evidence="1" id="KW-1133">Transmembrane helix</keyword>
<comment type="caution">
    <text evidence="2">The sequence shown here is derived from an EMBL/GenBank/DDBJ whole genome shotgun (WGS) entry which is preliminary data.</text>
</comment>
<reference evidence="2" key="2">
    <citation type="submission" date="2020-11" db="EMBL/GenBank/DDBJ databases">
        <authorList>
            <person name="McCartney M.A."/>
            <person name="Auch B."/>
            <person name="Kono T."/>
            <person name="Mallez S."/>
            <person name="Becker A."/>
            <person name="Gohl D.M."/>
            <person name="Silverstein K.A.T."/>
            <person name="Koren S."/>
            <person name="Bechman K.B."/>
            <person name="Herman A."/>
            <person name="Abrahante J.E."/>
            <person name="Garbe J."/>
        </authorList>
    </citation>
    <scope>NUCLEOTIDE SEQUENCE</scope>
    <source>
        <strain evidence="2">Duluth1</strain>
        <tissue evidence="2">Whole animal</tissue>
    </source>
</reference>
<feature type="transmembrane region" description="Helical" evidence="1">
    <location>
        <begin position="50"/>
        <end position="68"/>
    </location>
</feature>
<proteinExistence type="predicted"/>
<evidence type="ECO:0000313" key="2">
    <source>
        <dbReference type="EMBL" id="KAH3802751.1"/>
    </source>
</evidence>
<sequence>MGCIHYAANQGFAASVSDSKAADQIALAACRIWKNTYFEITRITFRYSSIGMATVIVVELFVSLVTGWQKEKVDPKYLIPFLDRLLCCLPEKWRNPCKCCYQYKNPETNALQSWKVQNQNIVGRNSMVVMVWIYRELMFKISSILLLLIIIMIIKCLGQCRCFRNIYDIPAVVGPIVQVDGDIHAGDCCLIRLPIYYSLLTSKLIRIAQSD</sequence>
<name>A0A9D4FTL0_DREPO</name>
<accession>A0A9D4FTL0</accession>
<gene>
    <name evidence="2" type="ORF">DPMN_156433</name>
</gene>
<reference evidence="2" key="1">
    <citation type="journal article" date="2019" name="bioRxiv">
        <title>The Genome of the Zebra Mussel, Dreissena polymorpha: A Resource for Invasive Species Research.</title>
        <authorList>
            <person name="McCartney M.A."/>
            <person name="Auch B."/>
            <person name="Kono T."/>
            <person name="Mallez S."/>
            <person name="Zhang Y."/>
            <person name="Obille A."/>
            <person name="Becker A."/>
            <person name="Abrahante J.E."/>
            <person name="Garbe J."/>
            <person name="Badalamenti J.P."/>
            <person name="Herman A."/>
            <person name="Mangelson H."/>
            <person name="Liachko I."/>
            <person name="Sullivan S."/>
            <person name="Sone E.D."/>
            <person name="Koren S."/>
            <person name="Silverstein K.A.T."/>
            <person name="Beckman K.B."/>
            <person name="Gohl D.M."/>
        </authorList>
    </citation>
    <scope>NUCLEOTIDE SEQUENCE</scope>
    <source>
        <strain evidence="2">Duluth1</strain>
        <tissue evidence="2">Whole animal</tissue>
    </source>
</reference>
<dbReference type="AlphaFoldDB" id="A0A9D4FTL0"/>
<keyword evidence="1" id="KW-0472">Membrane</keyword>
<dbReference type="Proteomes" id="UP000828390">
    <property type="component" value="Unassembled WGS sequence"/>
</dbReference>
<evidence type="ECO:0000313" key="3">
    <source>
        <dbReference type="Proteomes" id="UP000828390"/>
    </source>
</evidence>
<organism evidence="2 3">
    <name type="scientific">Dreissena polymorpha</name>
    <name type="common">Zebra mussel</name>
    <name type="synonym">Mytilus polymorpha</name>
    <dbReference type="NCBI Taxonomy" id="45954"/>
    <lineage>
        <taxon>Eukaryota</taxon>
        <taxon>Metazoa</taxon>
        <taxon>Spiralia</taxon>
        <taxon>Lophotrochozoa</taxon>
        <taxon>Mollusca</taxon>
        <taxon>Bivalvia</taxon>
        <taxon>Autobranchia</taxon>
        <taxon>Heteroconchia</taxon>
        <taxon>Euheterodonta</taxon>
        <taxon>Imparidentia</taxon>
        <taxon>Neoheterodontei</taxon>
        <taxon>Myida</taxon>
        <taxon>Dreissenoidea</taxon>
        <taxon>Dreissenidae</taxon>
        <taxon>Dreissena</taxon>
    </lineage>
</organism>
<keyword evidence="1" id="KW-0812">Transmembrane</keyword>
<keyword evidence="3" id="KW-1185">Reference proteome</keyword>
<dbReference type="EMBL" id="JAIWYP010000007">
    <property type="protein sequence ID" value="KAH3802751.1"/>
    <property type="molecule type" value="Genomic_DNA"/>
</dbReference>
<evidence type="ECO:0000256" key="1">
    <source>
        <dbReference type="SAM" id="Phobius"/>
    </source>
</evidence>
<feature type="transmembrane region" description="Helical" evidence="1">
    <location>
        <begin position="137"/>
        <end position="157"/>
    </location>
</feature>
<protein>
    <submittedName>
        <fullName evidence="2">Uncharacterized protein</fullName>
    </submittedName>
</protein>